<keyword evidence="7 8" id="KW-0275">Fatty acid biosynthesis</keyword>
<evidence type="ECO:0000313" key="11">
    <source>
        <dbReference type="Proteomes" id="UP000306912"/>
    </source>
</evidence>
<feature type="binding site" evidence="8">
    <location>
        <position position="8"/>
    </location>
    <ligand>
        <name>Mg(2+)</name>
        <dbReference type="ChEBI" id="CHEBI:18420"/>
    </ligand>
</feature>
<name>A0A5R8QCX0_9FIRM</name>
<keyword evidence="1 8" id="KW-0444">Lipid biosynthesis</keyword>
<dbReference type="RefSeq" id="WP_138190736.1">
    <property type="nucleotide sequence ID" value="NZ_VBWP01000004.1"/>
</dbReference>
<evidence type="ECO:0000256" key="2">
    <source>
        <dbReference type="ARBA" id="ARBA00022679"/>
    </source>
</evidence>
<dbReference type="GO" id="GO:0000287">
    <property type="term" value="F:magnesium ion binding"/>
    <property type="evidence" value="ECO:0007669"/>
    <property type="project" value="UniProtKB-UniRule"/>
</dbReference>
<dbReference type="InterPro" id="IPR037143">
    <property type="entry name" value="4-PPantetheinyl_Trfase_dom_sf"/>
</dbReference>
<dbReference type="GO" id="GO:0008897">
    <property type="term" value="F:holo-[acyl-carrier-protein] synthase activity"/>
    <property type="evidence" value="ECO:0007669"/>
    <property type="project" value="UniProtKB-UniRule"/>
</dbReference>
<evidence type="ECO:0000256" key="7">
    <source>
        <dbReference type="ARBA" id="ARBA00023160"/>
    </source>
</evidence>
<dbReference type="InterPro" id="IPR002582">
    <property type="entry name" value="ACPS"/>
</dbReference>
<dbReference type="HAMAP" id="MF_00101">
    <property type="entry name" value="AcpS"/>
    <property type="match status" value="1"/>
</dbReference>
<evidence type="ECO:0000259" key="9">
    <source>
        <dbReference type="Pfam" id="PF01648"/>
    </source>
</evidence>
<reference evidence="10 11" key="1">
    <citation type="submission" date="2019-05" db="EMBL/GenBank/DDBJ databases">
        <title>Culicoidintestinum kansasii gen. nov., sp. nov. from the gastrointestinal tract of the biting midge, Culicoides sonorensis.</title>
        <authorList>
            <person name="Neupane S."/>
            <person name="Ghosh A."/>
            <person name="Gunther S."/>
            <person name="Martin K."/>
            <person name="Zurek L."/>
        </authorList>
    </citation>
    <scope>NUCLEOTIDE SEQUENCE [LARGE SCALE GENOMIC DNA]</scope>
    <source>
        <strain evidence="10 11">CS-1</strain>
    </source>
</reference>
<keyword evidence="8" id="KW-0963">Cytoplasm</keyword>
<keyword evidence="6 8" id="KW-0443">Lipid metabolism</keyword>
<feature type="binding site" evidence="8">
    <location>
        <position position="52"/>
    </location>
    <ligand>
        <name>Mg(2+)</name>
        <dbReference type="ChEBI" id="CHEBI:18420"/>
    </ligand>
</feature>
<feature type="domain" description="4'-phosphopantetheinyl transferase" evidence="9">
    <location>
        <begin position="4"/>
        <end position="104"/>
    </location>
</feature>
<evidence type="ECO:0000256" key="8">
    <source>
        <dbReference type="HAMAP-Rule" id="MF_00101"/>
    </source>
</evidence>
<comment type="similarity">
    <text evidence="8">Belongs to the P-Pant transferase superfamily. AcpS family.</text>
</comment>
<comment type="catalytic activity">
    <reaction evidence="8">
        <text>apo-[ACP] + CoA = holo-[ACP] + adenosine 3',5'-bisphosphate + H(+)</text>
        <dbReference type="Rhea" id="RHEA:12068"/>
        <dbReference type="Rhea" id="RHEA-COMP:9685"/>
        <dbReference type="Rhea" id="RHEA-COMP:9690"/>
        <dbReference type="ChEBI" id="CHEBI:15378"/>
        <dbReference type="ChEBI" id="CHEBI:29999"/>
        <dbReference type="ChEBI" id="CHEBI:57287"/>
        <dbReference type="ChEBI" id="CHEBI:58343"/>
        <dbReference type="ChEBI" id="CHEBI:64479"/>
        <dbReference type="EC" id="2.7.8.7"/>
    </reaction>
</comment>
<dbReference type="Proteomes" id="UP000306912">
    <property type="component" value="Unassembled WGS sequence"/>
</dbReference>
<keyword evidence="2 8" id="KW-0808">Transferase</keyword>
<gene>
    <name evidence="8 10" type="primary">acpS</name>
    <name evidence="10" type="ORF">FEZ08_05620</name>
</gene>
<evidence type="ECO:0000256" key="3">
    <source>
        <dbReference type="ARBA" id="ARBA00022723"/>
    </source>
</evidence>
<comment type="caution">
    <text evidence="10">The sequence shown here is derived from an EMBL/GenBank/DDBJ whole genome shotgun (WGS) entry which is preliminary data.</text>
</comment>
<dbReference type="GO" id="GO:0006633">
    <property type="term" value="P:fatty acid biosynthetic process"/>
    <property type="evidence" value="ECO:0007669"/>
    <property type="project" value="UniProtKB-UniRule"/>
</dbReference>
<dbReference type="FunCoup" id="A0A5R8QCX0">
    <property type="interactions" value="93"/>
</dbReference>
<dbReference type="GO" id="GO:0005737">
    <property type="term" value="C:cytoplasm"/>
    <property type="evidence" value="ECO:0007669"/>
    <property type="project" value="UniProtKB-SubCell"/>
</dbReference>
<dbReference type="NCBIfam" id="TIGR00556">
    <property type="entry name" value="pantethn_trn"/>
    <property type="match status" value="1"/>
</dbReference>
<evidence type="ECO:0000256" key="5">
    <source>
        <dbReference type="ARBA" id="ARBA00022842"/>
    </source>
</evidence>
<dbReference type="Gene3D" id="3.90.470.20">
    <property type="entry name" value="4'-phosphopantetheinyl transferase domain"/>
    <property type="match status" value="1"/>
</dbReference>
<dbReference type="Pfam" id="PF01648">
    <property type="entry name" value="ACPS"/>
    <property type="match status" value="1"/>
</dbReference>
<protein>
    <recommendedName>
        <fullName evidence="8">Holo-[acyl-carrier-protein] synthase</fullName>
        <shortName evidence="8">Holo-ACP synthase</shortName>
        <ecNumber evidence="8">2.7.8.7</ecNumber>
    </recommendedName>
    <alternativeName>
        <fullName evidence="8">4'-phosphopantetheinyl transferase AcpS</fullName>
    </alternativeName>
</protein>
<organism evidence="10 11">
    <name type="scientific">Culicoidibacter larvae</name>
    <dbReference type="NCBI Taxonomy" id="2579976"/>
    <lineage>
        <taxon>Bacteria</taxon>
        <taxon>Bacillati</taxon>
        <taxon>Bacillota</taxon>
        <taxon>Culicoidibacteria</taxon>
        <taxon>Culicoidibacterales</taxon>
        <taxon>Culicoidibacteraceae</taxon>
        <taxon>Culicoidibacter</taxon>
    </lineage>
</organism>
<comment type="function">
    <text evidence="8">Transfers the 4'-phosphopantetheine moiety from coenzyme A to a Ser of acyl-carrier-protein.</text>
</comment>
<proteinExistence type="inferred from homology"/>
<evidence type="ECO:0000256" key="1">
    <source>
        <dbReference type="ARBA" id="ARBA00022516"/>
    </source>
</evidence>
<comment type="cofactor">
    <cofactor evidence="8">
        <name>Mg(2+)</name>
        <dbReference type="ChEBI" id="CHEBI:18420"/>
    </cofactor>
</comment>
<evidence type="ECO:0000313" key="10">
    <source>
        <dbReference type="EMBL" id="TLG74184.1"/>
    </source>
</evidence>
<keyword evidence="11" id="KW-1185">Reference proteome</keyword>
<keyword evidence="4 8" id="KW-0276">Fatty acid metabolism</keyword>
<keyword evidence="3 8" id="KW-0479">Metal-binding</keyword>
<comment type="subcellular location">
    <subcellularLocation>
        <location evidence="8">Cytoplasm</location>
    </subcellularLocation>
</comment>
<dbReference type="SUPFAM" id="SSF56214">
    <property type="entry name" value="4'-phosphopantetheinyl transferase"/>
    <property type="match status" value="1"/>
</dbReference>
<dbReference type="EMBL" id="VBWP01000004">
    <property type="protein sequence ID" value="TLG74184.1"/>
    <property type="molecule type" value="Genomic_DNA"/>
</dbReference>
<dbReference type="InParanoid" id="A0A5R8QCX0"/>
<sequence length="114" mass="12439">MIIGIGVDTTEIERVVPTMADKILTPAELTQYQTRLGIRKSEYLAGRWAAKEAASKALGCGFGEQLVFTDIEILNAQNGQPALTVKGYESLRFHVSITHTKTVATAFVVAEEIE</sequence>
<accession>A0A5R8QCX0</accession>
<dbReference type="OrthoDB" id="517356at2"/>
<dbReference type="AlphaFoldDB" id="A0A5R8QCX0"/>
<dbReference type="EC" id="2.7.8.7" evidence="8"/>
<dbReference type="InterPro" id="IPR008278">
    <property type="entry name" value="4-PPantetheinyl_Trfase_dom"/>
</dbReference>
<keyword evidence="5 8" id="KW-0460">Magnesium</keyword>
<dbReference type="NCBIfam" id="TIGR00516">
    <property type="entry name" value="acpS"/>
    <property type="match status" value="1"/>
</dbReference>
<dbReference type="InterPro" id="IPR004568">
    <property type="entry name" value="Ppantetheine-prot_Trfase_dom"/>
</dbReference>
<evidence type="ECO:0000256" key="4">
    <source>
        <dbReference type="ARBA" id="ARBA00022832"/>
    </source>
</evidence>
<evidence type="ECO:0000256" key="6">
    <source>
        <dbReference type="ARBA" id="ARBA00023098"/>
    </source>
</evidence>